<dbReference type="Pfam" id="PF19567">
    <property type="entry name" value="CpsB_CapC"/>
    <property type="match status" value="1"/>
</dbReference>
<evidence type="ECO:0000256" key="4">
    <source>
        <dbReference type="ARBA" id="ARBA00051722"/>
    </source>
</evidence>
<comment type="caution">
    <text evidence="6">The sequence shown here is derived from an EMBL/GenBank/DDBJ whole genome shotgun (WGS) entry which is preliminary data.</text>
</comment>
<sequence>MIDLHSHILPGLDDGAKDIDESLALARAAVKEGISGIVATPHHKTSRYNSDKESVLTCVETLNARLEDESIPLTVYPGQEIRIHGEILEEIIQSELLTINQNNRYLLVEFPTEQIPHYASRLLFDIQTHGYTPVIVHPERNHVFLKEPERLYEFVRNGSLTQLTASSLTGQFGKQIKQFSEQILEHRLAHVIASDAHHVERRGFHMKEACLEIEDAFGSPLLNQLLENAHLMLAGETLYIDEPLKPKKKKFFGLF</sequence>
<keyword evidence="7" id="KW-1185">Reference proteome</keyword>
<organism evidence="6 7">
    <name type="scientific">Streptohalobacillus salinus</name>
    <dbReference type="NCBI Taxonomy" id="621096"/>
    <lineage>
        <taxon>Bacteria</taxon>
        <taxon>Bacillati</taxon>
        <taxon>Bacillota</taxon>
        <taxon>Bacilli</taxon>
        <taxon>Bacillales</taxon>
        <taxon>Bacillaceae</taxon>
        <taxon>Streptohalobacillus</taxon>
    </lineage>
</organism>
<dbReference type="Gene3D" id="3.20.20.140">
    <property type="entry name" value="Metal-dependent hydrolases"/>
    <property type="match status" value="1"/>
</dbReference>
<evidence type="ECO:0000256" key="5">
    <source>
        <dbReference type="PIRNR" id="PIRNR016557"/>
    </source>
</evidence>
<keyword evidence="3 5" id="KW-0904">Protein phosphatase</keyword>
<dbReference type="PANTHER" id="PTHR39181:SF1">
    <property type="entry name" value="TYROSINE-PROTEIN PHOSPHATASE YWQE"/>
    <property type="match status" value="1"/>
</dbReference>
<gene>
    <name evidence="6" type="ORF">DES38_10331</name>
</gene>
<dbReference type="InterPro" id="IPR016195">
    <property type="entry name" value="Pol/histidinol_Pase-like"/>
</dbReference>
<accession>A0A2V3WFH4</accession>
<dbReference type="SUPFAM" id="SSF89550">
    <property type="entry name" value="PHP domain-like"/>
    <property type="match status" value="1"/>
</dbReference>
<dbReference type="RefSeq" id="WP_110250652.1">
    <property type="nucleotide sequence ID" value="NZ_QJJR01000003.1"/>
</dbReference>
<dbReference type="Proteomes" id="UP000247922">
    <property type="component" value="Unassembled WGS sequence"/>
</dbReference>
<dbReference type="EMBL" id="QJJR01000003">
    <property type="protein sequence ID" value="PXW92016.1"/>
    <property type="molecule type" value="Genomic_DNA"/>
</dbReference>
<protein>
    <recommendedName>
        <fullName evidence="5">Tyrosine-protein phosphatase</fullName>
        <ecNumber evidence="5">3.1.3.48</ecNumber>
    </recommendedName>
</protein>
<keyword evidence="2 5" id="KW-0378">Hydrolase</keyword>
<dbReference type="PIRSF" id="PIRSF016557">
    <property type="entry name" value="Caps_synth_CpsB"/>
    <property type="match status" value="1"/>
</dbReference>
<evidence type="ECO:0000256" key="1">
    <source>
        <dbReference type="ARBA" id="ARBA00005750"/>
    </source>
</evidence>
<comment type="similarity">
    <text evidence="1 5">Belongs to the metallo-dependent hydrolases superfamily. CpsB/CapC family.</text>
</comment>
<dbReference type="GO" id="GO:0004725">
    <property type="term" value="F:protein tyrosine phosphatase activity"/>
    <property type="evidence" value="ECO:0007669"/>
    <property type="project" value="UniProtKB-UniRule"/>
</dbReference>
<dbReference type="OrthoDB" id="9788539at2"/>
<evidence type="ECO:0000256" key="3">
    <source>
        <dbReference type="ARBA" id="ARBA00022912"/>
    </source>
</evidence>
<dbReference type="EC" id="3.1.3.48" evidence="5"/>
<reference evidence="6 7" key="1">
    <citation type="submission" date="2018-05" db="EMBL/GenBank/DDBJ databases">
        <title>Genomic Encyclopedia of Type Strains, Phase IV (KMG-IV): sequencing the most valuable type-strain genomes for metagenomic binning, comparative biology and taxonomic classification.</title>
        <authorList>
            <person name="Goeker M."/>
        </authorList>
    </citation>
    <scope>NUCLEOTIDE SEQUENCE [LARGE SCALE GENOMIC DNA]</scope>
    <source>
        <strain evidence="6 7">DSM 22440</strain>
    </source>
</reference>
<evidence type="ECO:0000313" key="7">
    <source>
        <dbReference type="Proteomes" id="UP000247922"/>
    </source>
</evidence>
<dbReference type="InterPro" id="IPR016667">
    <property type="entry name" value="Caps_polysacc_synth_CpsB/CapC"/>
</dbReference>
<dbReference type="GO" id="GO:0030145">
    <property type="term" value="F:manganese ion binding"/>
    <property type="evidence" value="ECO:0007669"/>
    <property type="project" value="UniProtKB-UniRule"/>
</dbReference>
<dbReference type="AlphaFoldDB" id="A0A2V3WFH4"/>
<evidence type="ECO:0000256" key="2">
    <source>
        <dbReference type="ARBA" id="ARBA00022801"/>
    </source>
</evidence>
<evidence type="ECO:0000313" key="6">
    <source>
        <dbReference type="EMBL" id="PXW92016.1"/>
    </source>
</evidence>
<comment type="catalytic activity">
    <reaction evidence="4 5">
        <text>O-phospho-L-tyrosyl-[protein] + H2O = L-tyrosyl-[protein] + phosphate</text>
        <dbReference type="Rhea" id="RHEA:10684"/>
        <dbReference type="Rhea" id="RHEA-COMP:10136"/>
        <dbReference type="Rhea" id="RHEA-COMP:20101"/>
        <dbReference type="ChEBI" id="CHEBI:15377"/>
        <dbReference type="ChEBI" id="CHEBI:43474"/>
        <dbReference type="ChEBI" id="CHEBI:46858"/>
        <dbReference type="ChEBI" id="CHEBI:61978"/>
        <dbReference type="EC" id="3.1.3.48"/>
    </reaction>
</comment>
<name>A0A2V3WFH4_9BACI</name>
<dbReference type="PANTHER" id="PTHR39181">
    <property type="entry name" value="TYROSINE-PROTEIN PHOSPHATASE YWQE"/>
    <property type="match status" value="1"/>
</dbReference>
<proteinExistence type="inferred from homology"/>